<dbReference type="AlphaFoldDB" id="A0AAC9FWR1"/>
<feature type="signal peptide" evidence="1">
    <location>
        <begin position="1"/>
        <end position="17"/>
    </location>
</feature>
<dbReference type="EMBL" id="CP015852">
    <property type="protein sequence ID" value="ANH97195.1"/>
    <property type="molecule type" value="Genomic_DNA"/>
</dbReference>
<gene>
    <name evidence="2" type="ORF">A8L59_07225</name>
</gene>
<evidence type="ECO:0000313" key="3">
    <source>
        <dbReference type="Proteomes" id="UP000078142"/>
    </source>
</evidence>
<organism evidence="2 3">
    <name type="scientific">Pseudomonas koreensis</name>
    <dbReference type="NCBI Taxonomy" id="198620"/>
    <lineage>
        <taxon>Bacteria</taxon>
        <taxon>Pseudomonadati</taxon>
        <taxon>Pseudomonadota</taxon>
        <taxon>Gammaproteobacteria</taxon>
        <taxon>Pseudomonadales</taxon>
        <taxon>Pseudomonadaceae</taxon>
        <taxon>Pseudomonas</taxon>
    </lineage>
</organism>
<keyword evidence="1" id="KW-0732">Signal</keyword>
<reference evidence="2 3" key="1">
    <citation type="submission" date="2016-05" db="EMBL/GenBank/DDBJ databases">
        <authorList>
            <person name="Wang S."/>
            <person name="Zhu B."/>
        </authorList>
    </citation>
    <scope>NUCLEOTIDE SEQUENCE [LARGE SCALE GENOMIC DNA]</scope>
    <source>
        <strain evidence="2 3">CRS05-R5</strain>
    </source>
</reference>
<evidence type="ECO:0008006" key="4">
    <source>
        <dbReference type="Google" id="ProtNLM"/>
    </source>
</evidence>
<dbReference type="Proteomes" id="UP000078142">
    <property type="component" value="Chromosome"/>
</dbReference>
<accession>A0AAC9FWR1</accession>
<sequence length="544" mass="59446">MLALLLTLFGCTCDLYAATGPEVAHLLNNRYQNTTADCVGDHPAYFCSGVLVRGSAETGEFWKHSEIATQLGAESFSYLRADLGTRQLTRKNGVVFSDTFTAIGKFQTLDVLCAYPFTFAMTNTRPDFGCGSLAARTEPDLSSCAAQGVSDAQSWIAHFQQQGLQPDKQCSLSSQTPVLFKASLVAHQGLDGSWAARPNLLQIKNWDANAPRQIPIQALFYDITQTGALLGAQKDQRDYFIATGDWLPILRMNLQQAPDGVFGFNQQDQLYTGYEVASRLSARYADTSAACRGDTAAYNCNGVLIRITDASPAFHAWNPSPGSTQRNAVAFSYLRSDVFATRLVYGKNQGLIMKELAAPAAYPLTLRCAFPFDGGTDFRSEGCNEHSYDPVRSRPCDEQGISSGEQWVALFYTLSHTSTGCSFNGSQSQFEQSIVARSFLKEADQTRHNEVVIASWPQDIGAQLPLEAFFYIAAAGKANAAFFQNDYFQQTGRFLPVVHLNLADAGHEFTYDPADQNVSDLSLPNPLNALQPVSSHSTALESSK</sequence>
<protein>
    <recommendedName>
        <fullName evidence="4">Halovibrin HvnA</fullName>
    </recommendedName>
</protein>
<name>A0AAC9FWR1_9PSED</name>
<evidence type="ECO:0000313" key="2">
    <source>
        <dbReference type="EMBL" id="ANH97195.1"/>
    </source>
</evidence>
<evidence type="ECO:0000256" key="1">
    <source>
        <dbReference type="SAM" id="SignalP"/>
    </source>
</evidence>
<proteinExistence type="predicted"/>
<feature type="chain" id="PRO_5041903364" description="Halovibrin HvnA" evidence="1">
    <location>
        <begin position="18"/>
        <end position="544"/>
    </location>
</feature>